<dbReference type="InterPro" id="IPR006660">
    <property type="entry name" value="Arsenate_reductase-like"/>
</dbReference>
<dbReference type="Proteomes" id="UP000077875">
    <property type="component" value="Chromosome"/>
</dbReference>
<protein>
    <submittedName>
        <fullName evidence="3">Arsenate reductase</fullName>
    </submittedName>
</protein>
<accession>A0A172YK18</accession>
<comment type="similarity">
    <text evidence="1 2">Belongs to the ArsC family.</text>
</comment>
<dbReference type="PANTHER" id="PTHR30041">
    <property type="entry name" value="ARSENATE REDUCTASE"/>
    <property type="match status" value="1"/>
</dbReference>
<dbReference type="InterPro" id="IPR036249">
    <property type="entry name" value="Thioredoxin-like_sf"/>
</dbReference>
<evidence type="ECO:0000256" key="1">
    <source>
        <dbReference type="ARBA" id="ARBA00007198"/>
    </source>
</evidence>
<evidence type="ECO:0000313" key="3">
    <source>
        <dbReference type="EMBL" id="ANF59502.1"/>
    </source>
</evidence>
<name>A0A172YK18_9GAMM</name>
<dbReference type="KEGG" id="haa:A5892_05180"/>
<dbReference type="SUPFAM" id="SSF52833">
    <property type="entry name" value="Thioredoxin-like"/>
    <property type="match status" value="1"/>
</dbReference>
<dbReference type="AlphaFoldDB" id="A0A172YK18"/>
<evidence type="ECO:0000313" key="4">
    <source>
        <dbReference type="Proteomes" id="UP000077875"/>
    </source>
</evidence>
<sequence length="118" mass="13464">MTLYGLSNCDSCRKARRALDQGGVTHRFIDLRADASDADGRLDATLVERFFACADWETLLNRRSTTWRNLDPEQRDGLDEARARRLVGDHPTLLKRPLLDTGNELIIGFDAEAYDRLR</sequence>
<proteinExistence type="inferred from homology"/>
<dbReference type="PANTHER" id="PTHR30041:SF8">
    <property type="entry name" value="PROTEIN YFFB"/>
    <property type="match status" value="1"/>
</dbReference>
<dbReference type="PROSITE" id="PS51353">
    <property type="entry name" value="ARSC"/>
    <property type="match status" value="1"/>
</dbReference>
<dbReference type="STRING" id="376489.A5892_05180"/>
<keyword evidence="4" id="KW-1185">Reference proteome</keyword>
<reference evidence="3 4" key="1">
    <citation type="submission" date="2016-04" db="EMBL/GenBank/DDBJ databases">
        <title>Complete Genome Sequence of Halotalea alkalilenta IHB B 13600.</title>
        <authorList>
            <person name="Swarnkar M.K."/>
            <person name="Sharma A."/>
            <person name="Kaushal K."/>
            <person name="Soni R."/>
            <person name="Rana S."/>
            <person name="Singh A.K."/>
            <person name="Gulati A."/>
        </authorList>
    </citation>
    <scope>NUCLEOTIDE SEQUENCE [LARGE SCALE GENOMIC DNA]</scope>
    <source>
        <strain evidence="3 4">IHB B 13600</strain>
    </source>
</reference>
<dbReference type="EMBL" id="CP015243">
    <property type="protein sequence ID" value="ANF59502.1"/>
    <property type="molecule type" value="Genomic_DNA"/>
</dbReference>
<evidence type="ECO:0000256" key="2">
    <source>
        <dbReference type="PROSITE-ProRule" id="PRU01282"/>
    </source>
</evidence>
<gene>
    <name evidence="3" type="ORF">A5892_05180</name>
</gene>
<organism evidence="3 4">
    <name type="scientific">Halotalea alkalilenta</name>
    <dbReference type="NCBI Taxonomy" id="376489"/>
    <lineage>
        <taxon>Bacteria</taxon>
        <taxon>Pseudomonadati</taxon>
        <taxon>Pseudomonadota</taxon>
        <taxon>Gammaproteobacteria</taxon>
        <taxon>Oceanospirillales</taxon>
        <taxon>Halomonadaceae</taxon>
        <taxon>Halotalea</taxon>
    </lineage>
</organism>
<dbReference type="Pfam" id="PF03960">
    <property type="entry name" value="ArsC"/>
    <property type="match status" value="1"/>
</dbReference>
<dbReference type="Gene3D" id="3.40.30.10">
    <property type="entry name" value="Glutaredoxin"/>
    <property type="match status" value="1"/>
</dbReference>